<comment type="caution">
    <text evidence="1">The sequence shown here is derived from an EMBL/GenBank/DDBJ whole genome shotgun (WGS) entry which is preliminary data.</text>
</comment>
<dbReference type="Proteomes" id="UP000619534">
    <property type="component" value="Unassembled WGS sequence"/>
</dbReference>
<evidence type="ECO:0000313" key="2">
    <source>
        <dbReference type="Proteomes" id="UP000619534"/>
    </source>
</evidence>
<dbReference type="EMBL" id="BMCJ01000011">
    <property type="protein sequence ID" value="GGD03766.1"/>
    <property type="molecule type" value="Genomic_DNA"/>
</dbReference>
<proteinExistence type="predicted"/>
<dbReference type="NCBIfam" id="NF047773">
    <property type="entry name" value="phas_rel_Lepto"/>
    <property type="match status" value="1"/>
</dbReference>
<reference evidence="2" key="1">
    <citation type="journal article" date="2019" name="Int. J. Syst. Evol. Microbiol.">
        <title>The Global Catalogue of Microorganisms (GCM) 10K type strain sequencing project: providing services to taxonomists for standard genome sequencing and annotation.</title>
        <authorList>
            <consortium name="The Broad Institute Genomics Platform"/>
            <consortium name="The Broad Institute Genome Sequencing Center for Infectious Disease"/>
            <person name="Wu L."/>
            <person name="Ma J."/>
        </authorList>
    </citation>
    <scope>NUCLEOTIDE SEQUENCE [LARGE SCALE GENOMIC DNA]</scope>
    <source>
        <strain evidence="2">CCM 7282</strain>
    </source>
</reference>
<dbReference type="RefSeq" id="WP_062442610.1">
    <property type="nucleotide sequence ID" value="NZ_BMCJ01000011.1"/>
</dbReference>
<evidence type="ECO:0000313" key="1">
    <source>
        <dbReference type="EMBL" id="GGD03766.1"/>
    </source>
</evidence>
<gene>
    <name evidence="1" type="ORF">GCM10007216_38020</name>
</gene>
<evidence type="ECO:0008006" key="3">
    <source>
        <dbReference type="Google" id="ProtNLM"/>
    </source>
</evidence>
<organism evidence="1 2">
    <name type="scientific">Thalassobacillus devorans</name>
    <dbReference type="NCBI Taxonomy" id="279813"/>
    <lineage>
        <taxon>Bacteria</taxon>
        <taxon>Bacillati</taxon>
        <taxon>Bacillota</taxon>
        <taxon>Bacilli</taxon>
        <taxon>Bacillales</taxon>
        <taxon>Bacillaceae</taxon>
        <taxon>Thalassobacillus</taxon>
    </lineage>
</organism>
<sequence>MSDLLKKGFYLGLGAALSGKEKAEKLLDDLVQRGDLSPSQAREMFDEFIAKGMQKDAEWSEQGKAKMQQRAKEMGFVTREEYELLEARIQRLENLHKSDNE</sequence>
<keyword evidence="2" id="KW-1185">Reference proteome</keyword>
<accession>A0ABQ1PU78</accession>
<protein>
    <recommendedName>
        <fullName evidence="3">Polyhydroxyalkanoate synthesis regulator phasin</fullName>
    </recommendedName>
</protein>
<name>A0ABQ1PU78_9BACI</name>